<gene>
    <name evidence="1" type="ORF">KC01_LOCUS38524</name>
</gene>
<keyword evidence="2" id="KW-1185">Reference proteome</keyword>
<evidence type="ECO:0000313" key="2">
    <source>
        <dbReference type="Proteomes" id="UP001497482"/>
    </source>
</evidence>
<dbReference type="Proteomes" id="UP001497482">
    <property type="component" value="Chromosome 7"/>
</dbReference>
<sequence length="111" mass="12483">MFEEAQTPKSSSFCLICRSLLLPRDSAAAAAGDRAEAEQPTWCPSRCSCCRFLEDPLCGAGVKLFNRSRWQSQARVSLLLPSSPTLRLDKLQPVSLLQRRRLPHMLHINMI</sequence>
<evidence type="ECO:0000313" key="1">
    <source>
        <dbReference type="EMBL" id="CAL1612175.1"/>
    </source>
</evidence>
<name>A0AAV2MFQ7_KNICA</name>
<accession>A0AAV2MFQ7</accession>
<reference evidence="1 2" key="1">
    <citation type="submission" date="2024-04" db="EMBL/GenBank/DDBJ databases">
        <authorList>
            <person name="Waldvogel A.-M."/>
            <person name="Schoenle A."/>
        </authorList>
    </citation>
    <scope>NUCLEOTIDE SEQUENCE [LARGE SCALE GENOMIC DNA]</scope>
</reference>
<dbReference type="AlphaFoldDB" id="A0AAV2MFQ7"/>
<proteinExistence type="predicted"/>
<protein>
    <submittedName>
        <fullName evidence="1">Uncharacterized protein</fullName>
    </submittedName>
</protein>
<dbReference type="EMBL" id="OZ035829">
    <property type="protein sequence ID" value="CAL1612175.1"/>
    <property type="molecule type" value="Genomic_DNA"/>
</dbReference>
<organism evidence="1 2">
    <name type="scientific">Knipowitschia caucasica</name>
    <name type="common">Caucasian dwarf goby</name>
    <name type="synonym">Pomatoschistus caucasicus</name>
    <dbReference type="NCBI Taxonomy" id="637954"/>
    <lineage>
        <taxon>Eukaryota</taxon>
        <taxon>Metazoa</taxon>
        <taxon>Chordata</taxon>
        <taxon>Craniata</taxon>
        <taxon>Vertebrata</taxon>
        <taxon>Euteleostomi</taxon>
        <taxon>Actinopterygii</taxon>
        <taxon>Neopterygii</taxon>
        <taxon>Teleostei</taxon>
        <taxon>Neoteleostei</taxon>
        <taxon>Acanthomorphata</taxon>
        <taxon>Gobiaria</taxon>
        <taxon>Gobiiformes</taxon>
        <taxon>Gobioidei</taxon>
        <taxon>Gobiidae</taxon>
        <taxon>Gobiinae</taxon>
        <taxon>Knipowitschia</taxon>
    </lineage>
</organism>